<dbReference type="InterPro" id="IPR025514">
    <property type="entry name" value="DUF4402"/>
</dbReference>
<organism evidence="2 3">
    <name type="scientific">Chitinophaga dinghuensis</name>
    <dbReference type="NCBI Taxonomy" id="1539050"/>
    <lineage>
        <taxon>Bacteria</taxon>
        <taxon>Pseudomonadati</taxon>
        <taxon>Bacteroidota</taxon>
        <taxon>Chitinophagia</taxon>
        <taxon>Chitinophagales</taxon>
        <taxon>Chitinophagaceae</taxon>
        <taxon>Chitinophaga</taxon>
    </lineage>
</organism>
<keyword evidence="3" id="KW-1185">Reference proteome</keyword>
<evidence type="ECO:0000313" key="2">
    <source>
        <dbReference type="EMBL" id="RAJ82026.1"/>
    </source>
</evidence>
<proteinExistence type="predicted"/>
<evidence type="ECO:0000313" key="3">
    <source>
        <dbReference type="Proteomes" id="UP000249819"/>
    </source>
</evidence>
<dbReference type="Proteomes" id="UP000249819">
    <property type="component" value="Unassembled WGS sequence"/>
</dbReference>
<dbReference type="RefSeq" id="WP_111592577.1">
    <property type="nucleotide sequence ID" value="NZ_QLMA01000004.1"/>
</dbReference>
<keyword evidence="1" id="KW-0732">Signal</keyword>
<gene>
    <name evidence="2" type="ORF">CLV59_104251</name>
</gene>
<dbReference type="EMBL" id="QLMA01000004">
    <property type="protein sequence ID" value="RAJ82026.1"/>
    <property type="molecule type" value="Genomic_DNA"/>
</dbReference>
<feature type="chain" id="PRO_5016249009" evidence="1">
    <location>
        <begin position="23"/>
        <end position="169"/>
    </location>
</feature>
<dbReference type="Pfam" id="PF14352">
    <property type="entry name" value="DUF4402"/>
    <property type="match status" value="1"/>
</dbReference>
<dbReference type="OrthoDB" id="1436810at2"/>
<feature type="signal peptide" evidence="1">
    <location>
        <begin position="1"/>
        <end position="22"/>
    </location>
</feature>
<accession>A0A327W192</accession>
<sequence>MKRAILSMTVVAFALFSMKASAQVSATATANATAYVVTPLTITTATHMNFGLVAPSSAAGTVVLGTDGSRTFGGGATQLPGTGTVSAASFNVAGEPGYTYAISLPASVSLANGGNTIVVDNFTSNPSGTGLLTGGVQTLNVGATLEVTANIAPGNYTTATPFNVTVNYN</sequence>
<protein>
    <submittedName>
        <fullName evidence="2">Uncharacterized protein DUF4402</fullName>
    </submittedName>
</protein>
<comment type="caution">
    <text evidence="2">The sequence shown here is derived from an EMBL/GenBank/DDBJ whole genome shotgun (WGS) entry which is preliminary data.</text>
</comment>
<dbReference type="AlphaFoldDB" id="A0A327W192"/>
<evidence type="ECO:0000256" key="1">
    <source>
        <dbReference type="SAM" id="SignalP"/>
    </source>
</evidence>
<name>A0A327W192_9BACT</name>
<reference evidence="2 3" key="1">
    <citation type="submission" date="2018-06" db="EMBL/GenBank/DDBJ databases">
        <title>Genomic Encyclopedia of Archaeal and Bacterial Type Strains, Phase II (KMG-II): from individual species to whole genera.</title>
        <authorList>
            <person name="Goeker M."/>
        </authorList>
    </citation>
    <scope>NUCLEOTIDE SEQUENCE [LARGE SCALE GENOMIC DNA]</scope>
    <source>
        <strain evidence="2 3">DSM 29821</strain>
    </source>
</reference>